<sequence>MSSQSAVNVDVKVAEIVKSLKRDGKALQDHQIVGIKRMLEWANDDHGGILADEMGLGKTCQSICVLRALLDDQLFTKQGRKDKKKLINRKFGLILCPLSVLDHWKLEIERFGGDQVKAFCYYGIDTEREKMRKEMQKDKSWNILLAPYHRLYKLTTRTTPKSTFRLTPSSSMKPTRLRTQRASFTTLSLRKRHVATPSS</sequence>
<dbReference type="EMBL" id="AZBU02000003">
    <property type="protein sequence ID" value="TKR89727.1"/>
    <property type="molecule type" value="Genomic_DNA"/>
</dbReference>
<dbReference type="SUPFAM" id="SSF52540">
    <property type="entry name" value="P-loop containing nucleoside triphosphate hydrolases"/>
    <property type="match status" value="1"/>
</dbReference>
<proteinExistence type="predicted"/>
<protein>
    <recommendedName>
        <fullName evidence="1">SNF2 N-terminal domain-containing protein</fullName>
    </recommendedName>
</protein>
<accession>A0A4U5P169</accession>
<dbReference type="InterPro" id="IPR000330">
    <property type="entry name" value="SNF2_N"/>
</dbReference>
<dbReference type="GO" id="GO:0005524">
    <property type="term" value="F:ATP binding"/>
    <property type="evidence" value="ECO:0007669"/>
    <property type="project" value="InterPro"/>
</dbReference>
<dbReference type="Gene3D" id="3.40.50.10810">
    <property type="entry name" value="Tandem AAA-ATPase domain"/>
    <property type="match status" value="1"/>
</dbReference>
<comment type="caution">
    <text evidence="2">The sequence shown here is derived from an EMBL/GenBank/DDBJ whole genome shotgun (WGS) entry which is preliminary data.</text>
</comment>
<keyword evidence="3" id="KW-1185">Reference proteome</keyword>
<evidence type="ECO:0000313" key="3">
    <source>
        <dbReference type="Proteomes" id="UP000298663"/>
    </source>
</evidence>
<dbReference type="InterPro" id="IPR027417">
    <property type="entry name" value="P-loop_NTPase"/>
</dbReference>
<dbReference type="InterPro" id="IPR038718">
    <property type="entry name" value="SNF2-like_sf"/>
</dbReference>
<dbReference type="PANTHER" id="PTHR10799">
    <property type="entry name" value="SNF2/RAD54 HELICASE FAMILY"/>
    <property type="match status" value="1"/>
</dbReference>
<feature type="domain" description="SNF2 N-terminal" evidence="1">
    <location>
        <begin position="30"/>
        <end position="154"/>
    </location>
</feature>
<dbReference type="AlphaFoldDB" id="A0A4U5P169"/>
<gene>
    <name evidence="2" type="ORF">L596_013785</name>
</gene>
<dbReference type="OrthoDB" id="5857104at2759"/>
<organism evidence="2 3">
    <name type="scientific">Steinernema carpocapsae</name>
    <name type="common">Entomopathogenic nematode</name>
    <dbReference type="NCBI Taxonomy" id="34508"/>
    <lineage>
        <taxon>Eukaryota</taxon>
        <taxon>Metazoa</taxon>
        <taxon>Ecdysozoa</taxon>
        <taxon>Nematoda</taxon>
        <taxon>Chromadorea</taxon>
        <taxon>Rhabditida</taxon>
        <taxon>Tylenchina</taxon>
        <taxon>Panagrolaimomorpha</taxon>
        <taxon>Strongyloidoidea</taxon>
        <taxon>Steinernematidae</taxon>
        <taxon>Steinernema</taxon>
    </lineage>
</organism>
<evidence type="ECO:0000259" key="1">
    <source>
        <dbReference type="Pfam" id="PF00176"/>
    </source>
</evidence>
<dbReference type="Proteomes" id="UP000298663">
    <property type="component" value="Unassembled WGS sequence"/>
</dbReference>
<dbReference type="Pfam" id="PF00176">
    <property type="entry name" value="SNF2-rel_dom"/>
    <property type="match status" value="1"/>
</dbReference>
<reference evidence="2 3" key="2">
    <citation type="journal article" date="2019" name="G3 (Bethesda)">
        <title>Hybrid Assembly of the Genome of the Entomopathogenic Nematode Steinernema carpocapsae Identifies the X-Chromosome.</title>
        <authorList>
            <person name="Serra L."/>
            <person name="Macchietto M."/>
            <person name="Macias-Munoz A."/>
            <person name="McGill C.J."/>
            <person name="Rodriguez I.M."/>
            <person name="Rodriguez B."/>
            <person name="Murad R."/>
            <person name="Mortazavi A."/>
        </authorList>
    </citation>
    <scope>NUCLEOTIDE SEQUENCE [LARGE SCALE GENOMIC DNA]</scope>
    <source>
        <strain evidence="2 3">ALL</strain>
    </source>
</reference>
<evidence type="ECO:0000313" key="2">
    <source>
        <dbReference type="EMBL" id="TKR89727.1"/>
    </source>
</evidence>
<name>A0A4U5P169_STECR</name>
<reference evidence="2 3" key="1">
    <citation type="journal article" date="2015" name="Genome Biol.">
        <title>Comparative genomics of Steinernema reveals deeply conserved gene regulatory networks.</title>
        <authorList>
            <person name="Dillman A.R."/>
            <person name="Macchietto M."/>
            <person name="Porter C.F."/>
            <person name="Rogers A."/>
            <person name="Williams B."/>
            <person name="Antoshechkin I."/>
            <person name="Lee M.M."/>
            <person name="Goodwin Z."/>
            <person name="Lu X."/>
            <person name="Lewis E.E."/>
            <person name="Goodrich-Blair H."/>
            <person name="Stock S.P."/>
            <person name="Adams B.J."/>
            <person name="Sternberg P.W."/>
            <person name="Mortazavi A."/>
        </authorList>
    </citation>
    <scope>NUCLEOTIDE SEQUENCE [LARGE SCALE GENOMIC DNA]</scope>
    <source>
        <strain evidence="2 3">ALL</strain>
    </source>
</reference>